<name>A0A6I6E716_9MICO</name>
<feature type="domain" description="Helicase XPB/Ssl2 N-terminal" evidence="1">
    <location>
        <begin position="304"/>
        <end position="427"/>
    </location>
</feature>
<protein>
    <recommendedName>
        <fullName evidence="1">Helicase XPB/Ssl2 N-terminal domain-containing protein</fullName>
    </recommendedName>
</protein>
<dbReference type="InterPro" id="IPR032830">
    <property type="entry name" value="XPB/Ssl2_N"/>
</dbReference>
<dbReference type="EMBL" id="CP032550">
    <property type="protein sequence ID" value="QGU28577.1"/>
    <property type="molecule type" value="Genomic_DNA"/>
</dbReference>
<dbReference type="AlphaFoldDB" id="A0A6I6E716"/>
<evidence type="ECO:0000313" key="2">
    <source>
        <dbReference type="EMBL" id="QGU28577.1"/>
    </source>
</evidence>
<accession>A0A6I6E716</accession>
<keyword evidence="3" id="KW-1185">Reference proteome</keyword>
<dbReference type="Proteomes" id="UP000422989">
    <property type="component" value="Chromosome"/>
</dbReference>
<evidence type="ECO:0000259" key="1">
    <source>
        <dbReference type="Pfam" id="PF13625"/>
    </source>
</evidence>
<proteinExistence type="predicted"/>
<evidence type="ECO:0000313" key="3">
    <source>
        <dbReference type="Proteomes" id="UP000422989"/>
    </source>
</evidence>
<gene>
    <name evidence="2" type="ORF">D7D94_13525</name>
</gene>
<dbReference type="KEGG" id="moj:D7D94_13525"/>
<reference evidence="2 3" key="1">
    <citation type="submission" date="2018-09" db="EMBL/GenBank/DDBJ databases">
        <title>Whole genome sequencing of Microbacterium oryzae strain MB-10T.</title>
        <authorList>
            <person name="Das S.K."/>
        </authorList>
    </citation>
    <scope>NUCLEOTIDE SEQUENCE [LARGE SCALE GENOMIC DNA]</scope>
    <source>
        <strain evidence="2 3">MB-10</strain>
    </source>
</reference>
<dbReference type="RefSeq" id="WP_156243125.1">
    <property type="nucleotide sequence ID" value="NZ_BAAAZL010000003.1"/>
</dbReference>
<organism evidence="2 3">
    <name type="scientific">Microbacterium oryzae</name>
    <dbReference type="NCBI Taxonomy" id="743009"/>
    <lineage>
        <taxon>Bacteria</taxon>
        <taxon>Bacillati</taxon>
        <taxon>Actinomycetota</taxon>
        <taxon>Actinomycetes</taxon>
        <taxon>Micrococcales</taxon>
        <taxon>Microbacteriaceae</taxon>
        <taxon>Microbacterium</taxon>
    </lineage>
</organism>
<dbReference type="OrthoDB" id="3415124at2"/>
<dbReference type="Pfam" id="PF13625">
    <property type="entry name" value="Helicase_C_3"/>
    <property type="match status" value="1"/>
</dbReference>
<sequence length="565" mass="59923">MSGGEARELAEQLAALSDADLHALLTGRHVSPQVGWHDFFDAAEALLAPDSIASALRLLPRDALAALAGGRRVQGGMVAASLVGTDGRALPRVAAALAEIDLASADASPPRLADDAASARAAERAFTTLSALADVLVAALSAPLARVGSGSVAAADRRRLLQEEVARDADELDDLVRLGEVAGLLHALHRTWVATEAGADWVRADTRMRWERLASGWRDALPEGVRSPAGGWLPPAAWAKAYPLDPGWPERATTWLRLGILLGLGELDGREGRETAWARPMREGAAPDASALVALLPGEVDRVFLQNDLTAISPGPLAPALEVRLRGMATRETHAQASTYRFSETTLSAALAAGETAEAIRAFLSELSLTGIPQPLDYLLSRTAERHGLVQVHTDPEDGRTRVTSVDPRILETIAVDQTLQPIALVRAGGALRTRVSRDAVARALTEARYPAVAVDESGAPVPLHRGHAVQPASDPSSRRLDPLIARLRAAHGEDAEAAWRERELESAVRARALVVVTVAMPDGAVREFTLEASGMAGGRLRGRDRAVDVERTLPVALIRSVRPA</sequence>